<evidence type="ECO:0000313" key="1">
    <source>
        <dbReference type="EMBL" id="OAG75524.1"/>
    </source>
</evidence>
<sequence>MNNDFERLFGRRLGSAGEVSGQSFDRDMPYHHMIVDPGIRNMD</sequence>
<gene>
    <name evidence="1" type="ORF">Amal_03306</name>
</gene>
<protein>
    <submittedName>
        <fullName evidence="1">Uncharacterized protein</fullName>
    </submittedName>
</protein>
<proteinExistence type="predicted"/>
<dbReference type="AlphaFoldDB" id="A0A177G8B4"/>
<organism evidence="1 2">
    <name type="scientific">Acetobacter malorum</name>
    <dbReference type="NCBI Taxonomy" id="178901"/>
    <lineage>
        <taxon>Bacteria</taxon>
        <taxon>Pseudomonadati</taxon>
        <taxon>Pseudomonadota</taxon>
        <taxon>Alphaproteobacteria</taxon>
        <taxon>Acetobacterales</taxon>
        <taxon>Acetobacteraceae</taxon>
        <taxon>Acetobacter</taxon>
    </lineage>
</organism>
<reference evidence="1 2" key="1">
    <citation type="submission" date="2016-03" db="EMBL/GenBank/DDBJ databases">
        <title>Draft genome sequence of Acetobacter malorum CECT 7742, a strain isolated from strawberry vinegar.</title>
        <authorList>
            <person name="Sainz F."/>
            <person name="Mas A."/>
            <person name="Torija M.J."/>
        </authorList>
    </citation>
    <scope>NUCLEOTIDE SEQUENCE [LARGE SCALE GENOMIC DNA]</scope>
    <source>
        <strain evidence="1 2">CECT 7742</strain>
    </source>
</reference>
<accession>A0A177G8B4</accession>
<name>A0A177G8B4_9PROT</name>
<comment type="caution">
    <text evidence="1">The sequence shown here is derived from an EMBL/GenBank/DDBJ whole genome shotgun (WGS) entry which is preliminary data.</text>
</comment>
<evidence type="ECO:0000313" key="2">
    <source>
        <dbReference type="Proteomes" id="UP000077349"/>
    </source>
</evidence>
<dbReference type="Proteomes" id="UP000077349">
    <property type="component" value="Unassembled WGS sequence"/>
</dbReference>
<dbReference type="PATRIC" id="fig|178901.16.peg.3528"/>
<dbReference type="EMBL" id="LVHD01000040">
    <property type="protein sequence ID" value="OAG75524.1"/>
    <property type="molecule type" value="Genomic_DNA"/>
</dbReference>